<dbReference type="OrthoDB" id="5297029at2"/>
<keyword evidence="6 10" id="KW-0812">Transmembrane</keyword>
<keyword evidence="11" id="KW-0282">Flagellum</keyword>
<dbReference type="EMBL" id="RIZI01000188">
    <property type="protein sequence ID" value="RNF59228.1"/>
    <property type="molecule type" value="Genomic_DNA"/>
</dbReference>
<keyword evidence="11" id="KW-0969">Cilium</keyword>
<comment type="function">
    <text evidence="1 10">Controls the rotational direction of flagella during chemotaxis.</text>
</comment>
<keyword evidence="5 10" id="KW-0145">Chemotaxis</keyword>
<organism evidence="11">
    <name type="scientific">Acidithiobacillus sulfuriphilus</name>
    <dbReference type="NCBI Taxonomy" id="1867749"/>
    <lineage>
        <taxon>Bacteria</taxon>
        <taxon>Pseudomonadati</taxon>
        <taxon>Pseudomonadota</taxon>
        <taxon>Acidithiobacillia</taxon>
        <taxon>Acidithiobacillales</taxon>
        <taxon>Acidithiobacillaceae</taxon>
        <taxon>Acidithiobacillus</taxon>
    </lineage>
</organism>
<evidence type="ECO:0000256" key="8">
    <source>
        <dbReference type="ARBA" id="ARBA00022989"/>
    </source>
</evidence>
<sequence>MAEGKKSGKGRLILIILVVVAILAGAGGAAWWFLLRPHAVPSAAEVAQKKLQDTKFIDLGSLVTNLQTSDGSTHYIQVEIQLKTFDPNVAEEVKTFMPEIRNAILTLLASQQADKVSEPAVREQLRQQIQEAVNRILETSGGALKAPVKTVTPPIAAVYFASFVVQ</sequence>
<evidence type="ECO:0000256" key="5">
    <source>
        <dbReference type="ARBA" id="ARBA00022500"/>
    </source>
</evidence>
<evidence type="ECO:0000256" key="7">
    <source>
        <dbReference type="ARBA" id="ARBA00022779"/>
    </source>
</evidence>
<gene>
    <name evidence="11" type="ORF">EC580_12005</name>
</gene>
<evidence type="ECO:0000256" key="4">
    <source>
        <dbReference type="ARBA" id="ARBA00022475"/>
    </source>
</evidence>
<keyword evidence="11" id="KW-0966">Cell projection</keyword>
<dbReference type="AlphaFoldDB" id="A0A3M8QSQ2"/>
<keyword evidence="4" id="KW-1003">Cell membrane</keyword>
<proteinExistence type="inferred from homology"/>
<dbReference type="GO" id="GO:0006935">
    <property type="term" value="P:chemotaxis"/>
    <property type="evidence" value="ECO:0007669"/>
    <property type="project" value="UniProtKB-KW"/>
</dbReference>
<protein>
    <recommendedName>
        <fullName evidence="10">Flagellar protein FliL</fullName>
    </recommendedName>
</protein>
<feature type="transmembrane region" description="Helical" evidence="10">
    <location>
        <begin position="12"/>
        <end position="34"/>
    </location>
</feature>
<evidence type="ECO:0000313" key="11">
    <source>
        <dbReference type="EMBL" id="RNF59228.1"/>
    </source>
</evidence>
<dbReference type="Pfam" id="PF03748">
    <property type="entry name" value="FliL"/>
    <property type="match status" value="1"/>
</dbReference>
<dbReference type="PANTHER" id="PTHR35091:SF2">
    <property type="entry name" value="FLAGELLAR PROTEIN FLIL"/>
    <property type="match status" value="1"/>
</dbReference>
<keyword evidence="7 10" id="KW-0283">Flagellar rotation</keyword>
<dbReference type="RefSeq" id="WP_123105366.1">
    <property type="nucleotide sequence ID" value="NZ_CP127527.1"/>
</dbReference>
<comment type="caution">
    <text evidence="11">The sequence shown here is derived from an EMBL/GenBank/DDBJ whole genome shotgun (WGS) entry which is preliminary data.</text>
</comment>
<dbReference type="GO" id="GO:0071978">
    <property type="term" value="P:bacterial-type flagellum-dependent swarming motility"/>
    <property type="evidence" value="ECO:0007669"/>
    <property type="project" value="TreeGrafter"/>
</dbReference>
<accession>A0A3M8QSQ2</accession>
<comment type="similarity">
    <text evidence="3 10">Belongs to the FliL family.</text>
</comment>
<keyword evidence="8 10" id="KW-1133">Transmembrane helix</keyword>
<keyword evidence="9 10" id="KW-0472">Membrane</keyword>
<evidence type="ECO:0000256" key="2">
    <source>
        <dbReference type="ARBA" id="ARBA00004162"/>
    </source>
</evidence>
<dbReference type="GO" id="GO:0005886">
    <property type="term" value="C:plasma membrane"/>
    <property type="evidence" value="ECO:0007669"/>
    <property type="project" value="UniProtKB-SubCell"/>
</dbReference>
<dbReference type="GO" id="GO:0009425">
    <property type="term" value="C:bacterial-type flagellum basal body"/>
    <property type="evidence" value="ECO:0007669"/>
    <property type="project" value="InterPro"/>
</dbReference>
<dbReference type="InterPro" id="IPR005503">
    <property type="entry name" value="FliL"/>
</dbReference>
<evidence type="ECO:0000256" key="10">
    <source>
        <dbReference type="RuleBase" id="RU364125"/>
    </source>
</evidence>
<evidence type="ECO:0000256" key="6">
    <source>
        <dbReference type="ARBA" id="ARBA00022692"/>
    </source>
</evidence>
<keyword evidence="10" id="KW-0997">Cell inner membrane</keyword>
<reference evidence="11" key="1">
    <citation type="submission" date="2018-10" db="EMBL/GenBank/DDBJ databases">
        <title>Acidithiobacillus sulfuriphilus sp. nov.: an extremely acidophilic sulfur-oxidizing chemolithotroph isolated from a neutral pH environment.</title>
        <authorList>
            <person name="Falagan C."/>
            <person name="Moya-Beltran A."/>
            <person name="Quatrini R."/>
            <person name="Johnson D.B."/>
        </authorList>
    </citation>
    <scope>NUCLEOTIDE SEQUENCE [LARGE SCALE GENOMIC DNA]</scope>
    <source>
        <strain evidence="11">CJ-2</strain>
    </source>
</reference>
<evidence type="ECO:0000256" key="3">
    <source>
        <dbReference type="ARBA" id="ARBA00008281"/>
    </source>
</evidence>
<name>A0A3M8QSQ2_9PROT</name>
<evidence type="ECO:0000256" key="9">
    <source>
        <dbReference type="ARBA" id="ARBA00023136"/>
    </source>
</evidence>
<comment type="subcellular location">
    <subcellularLocation>
        <location evidence="10">Cell inner membrane</location>
    </subcellularLocation>
    <subcellularLocation>
        <location evidence="2">Cell membrane</location>
        <topology evidence="2">Single-pass membrane protein</topology>
    </subcellularLocation>
</comment>
<evidence type="ECO:0000256" key="1">
    <source>
        <dbReference type="ARBA" id="ARBA00002254"/>
    </source>
</evidence>
<dbReference type="PANTHER" id="PTHR35091">
    <property type="entry name" value="FLAGELLAR PROTEIN FLIL"/>
    <property type="match status" value="1"/>
</dbReference>